<accession>A0ABR7N688</accession>
<dbReference type="SUPFAM" id="SSF53448">
    <property type="entry name" value="Nucleotide-diphospho-sugar transferases"/>
    <property type="match status" value="1"/>
</dbReference>
<dbReference type="Proteomes" id="UP000657421">
    <property type="component" value="Unassembled WGS sequence"/>
</dbReference>
<dbReference type="InterPro" id="IPR001173">
    <property type="entry name" value="Glyco_trans_2-like"/>
</dbReference>
<protein>
    <submittedName>
        <fullName evidence="2">Glycosyltransferase family 2 protein</fullName>
    </submittedName>
</protein>
<dbReference type="EMBL" id="JACRSZ010000001">
    <property type="protein sequence ID" value="MBC8571899.1"/>
    <property type="molecule type" value="Genomic_DNA"/>
</dbReference>
<keyword evidence="3" id="KW-1185">Reference proteome</keyword>
<comment type="caution">
    <text evidence="2">The sequence shown here is derived from an EMBL/GenBank/DDBJ whole genome shotgun (WGS) entry which is preliminary data.</text>
</comment>
<dbReference type="PANTHER" id="PTHR48090:SF7">
    <property type="entry name" value="RFBJ PROTEIN"/>
    <property type="match status" value="1"/>
</dbReference>
<dbReference type="CDD" id="cd04179">
    <property type="entry name" value="DPM_DPG-synthase_like"/>
    <property type="match status" value="1"/>
</dbReference>
<organism evidence="2 3">
    <name type="scientific">Jingyaoa shaoxingensis</name>
    <dbReference type="NCBI Taxonomy" id="2763671"/>
    <lineage>
        <taxon>Bacteria</taxon>
        <taxon>Bacillati</taxon>
        <taxon>Bacillota</taxon>
        <taxon>Clostridia</taxon>
        <taxon>Lachnospirales</taxon>
        <taxon>Lachnospiraceae</taxon>
        <taxon>Jingyaoa</taxon>
    </lineage>
</organism>
<dbReference type="Pfam" id="PF00535">
    <property type="entry name" value="Glycos_transf_2"/>
    <property type="match status" value="1"/>
</dbReference>
<dbReference type="RefSeq" id="WP_249306893.1">
    <property type="nucleotide sequence ID" value="NZ_JACRSZ010000001.1"/>
</dbReference>
<gene>
    <name evidence="2" type="ORF">H8716_02180</name>
</gene>
<sequence length="261" mass="29810">MKKQKEVLVIIPAYNEAKTIVPLLEKLEQPEIAQIADVLIMNDASLDATNYIAKKRHHEVVTHVFNLGYGSGLQLGYKYAVRKGYQYVIQMDADGQHDVCNIPRIYKALKTKDSDGNYPDIVLGSRFLEGSSSFPLSVAKKIAFVWFRGIIRLGTGKHVTDPTSGLQGLSWRTFLFYSMYNHYDDKYPDANMIMQMLLLGFRVEEIPAIMHARTTGVSMHSGLKPVLYMFRMTFSIIAVWIREKILKMDVESVNELEKYES</sequence>
<proteinExistence type="predicted"/>
<evidence type="ECO:0000259" key="1">
    <source>
        <dbReference type="Pfam" id="PF00535"/>
    </source>
</evidence>
<dbReference type="PANTHER" id="PTHR48090">
    <property type="entry name" value="UNDECAPRENYL-PHOSPHATE 4-DEOXY-4-FORMAMIDO-L-ARABINOSE TRANSFERASE-RELATED"/>
    <property type="match status" value="1"/>
</dbReference>
<evidence type="ECO:0000313" key="3">
    <source>
        <dbReference type="Proteomes" id="UP000657421"/>
    </source>
</evidence>
<name>A0ABR7N688_9FIRM</name>
<feature type="domain" description="Glycosyltransferase 2-like" evidence="1">
    <location>
        <begin position="9"/>
        <end position="122"/>
    </location>
</feature>
<reference evidence="2 3" key="1">
    <citation type="submission" date="2020-08" db="EMBL/GenBank/DDBJ databases">
        <title>Genome public.</title>
        <authorList>
            <person name="Liu C."/>
            <person name="Sun Q."/>
        </authorList>
    </citation>
    <scope>NUCLEOTIDE SEQUENCE [LARGE SCALE GENOMIC DNA]</scope>
    <source>
        <strain evidence="2 3">NSJ-46</strain>
    </source>
</reference>
<dbReference type="InterPro" id="IPR050256">
    <property type="entry name" value="Glycosyltransferase_2"/>
</dbReference>
<dbReference type="Gene3D" id="3.90.550.10">
    <property type="entry name" value="Spore Coat Polysaccharide Biosynthesis Protein SpsA, Chain A"/>
    <property type="match status" value="1"/>
</dbReference>
<dbReference type="InterPro" id="IPR029044">
    <property type="entry name" value="Nucleotide-diphossugar_trans"/>
</dbReference>
<evidence type="ECO:0000313" key="2">
    <source>
        <dbReference type="EMBL" id="MBC8571899.1"/>
    </source>
</evidence>